<dbReference type="EMBL" id="KE345245">
    <property type="protein sequence ID" value="EXB96611.1"/>
    <property type="molecule type" value="Genomic_DNA"/>
</dbReference>
<dbReference type="PANTHER" id="PTHR31549:SF149">
    <property type="entry name" value="ISOPRENOID SYNTHASE DOMAIN-CONTAINING PROTEIN"/>
    <property type="match status" value="1"/>
</dbReference>
<dbReference type="AlphaFoldDB" id="W9RUM7"/>
<dbReference type="PANTHER" id="PTHR31549">
    <property type="entry name" value="PROTEIN, PUTATIVE (DUF247)-RELATED-RELATED"/>
    <property type="match status" value="1"/>
</dbReference>
<dbReference type="Pfam" id="PF03140">
    <property type="entry name" value="DUF247"/>
    <property type="match status" value="1"/>
</dbReference>
<evidence type="ECO:0000313" key="2">
    <source>
        <dbReference type="Proteomes" id="UP000030645"/>
    </source>
</evidence>
<gene>
    <name evidence="1" type="ORF">L484_002868</name>
</gene>
<keyword evidence="2" id="KW-1185">Reference proteome</keyword>
<dbReference type="InterPro" id="IPR004158">
    <property type="entry name" value="DUF247_pln"/>
</dbReference>
<evidence type="ECO:0000313" key="1">
    <source>
        <dbReference type="EMBL" id="EXB96611.1"/>
    </source>
</evidence>
<dbReference type="Proteomes" id="UP000030645">
    <property type="component" value="Unassembled WGS sequence"/>
</dbReference>
<proteinExistence type="predicted"/>
<dbReference type="eggNOG" id="ENOG502QTFS">
    <property type="taxonomic scope" value="Eukaryota"/>
</dbReference>
<sequence length="370" mass="42799">MHALLENIMDYVADIKRSFDEKLIEPYYDEELVRLLFLDGCAMLGFIQSYVNKKLNMFRLSNEVASLIQRDLFALEVLMGLRERENVNLKHEFCRFIALMSTSPGDFTEFVVMRLVDENPVHILDLLREVLLFDDPIFFHPCGYMLTNLVRTCGCGAAALICCMMVRFNKSLRLPKEKSNIMQYSFRNVQELKKAGIDFKPSDSLTTIYFRSPFNISAQLMLPKILVDDSTEHKLLTLVAYEMSLSGSHPNHEPWVTCYVNLLDLLVDNEQDVKDLKAADILQNCLGSDIAAAQLINNMGTKFFPPATDTYEHVKNKVERHCRNKCRRRIARRVKYTPTLEMQLLSASRKREIELTDSFHNPYHFELESA</sequence>
<name>W9RUM7_9ROSA</name>
<organism evidence="1 2">
    <name type="scientific">Morus notabilis</name>
    <dbReference type="NCBI Taxonomy" id="981085"/>
    <lineage>
        <taxon>Eukaryota</taxon>
        <taxon>Viridiplantae</taxon>
        <taxon>Streptophyta</taxon>
        <taxon>Embryophyta</taxon>
        <taxon>Tracheophyta</taxon>
        <taxon>Spermatophyta</taxon>
        <taxon>Magnoliopsida</taxon>
        <taxon>eudicotyledons</taxon>
        <taxon>Gunneridae</taxon>
        <taxon>Pentapetalae</taxon>
        <taxon>rosids</taxon>
        <taxon>fabids</taxon>
        <taxon>Rosales</taxon>
        <taxon>Moraceae</taxon>
        <taxon>Moreae</taxon>
        <taxon>Morus</taxon>
    </lineage>
</organism>
<reference evidence="2" key="1">
    <citation type="submission" date="2013-01" db="EMBL/GenBank/DDBJ databases">
        <title>Draft Genome Sequence of a Mulberry Tree, Morus notabilis C.K. Schneid.</title>
        <authorList>
            <person name="He N."/>
            <person name="Zhao S."/>
        </authorList>
    </citation>
    <scope>NUCLEOTIDE SEQUENCE</scope>
</reference>
<protein>
    <submittedName>
        <fullName evidence="1">Uncharacterized protein</fullName>
    </submittedName>
</protein>
<dbReference type="STRING" id="981085.W9RUM7"/>
<accession>W9RUM7</accession>